<evidence type="ECO:0000256" key="7">
    <source>
        <dbReference type="ARBA" id="ARBA00023027"/>
    </source>
</evidence>
<sequence>MIKIIIVGPKGKMGRLITQIAAEDERFTLVAGVGPKGRDYIGQDLGQVAMIGNELGVEVVDDLARVIESCEVIIDFSSKEMGLETLRLAKKYKKALVCGTTGFSPKEKEAFHQAGEVIPILYAANTSKLVNVMNRLLQLTAAAIGDETDIEIVEMHDRWKKDAPSGTAKEMGELIAHELGEELSELAIYGREGAGERKKGSIGYHSVRMGDTPSSHTVFFGGFGERLEISHHSTDWRGFAKGACDCAVFLANQKKGYYTVADVLKL</sequence>
<evidence type="ECO:0000256" key="11">
    <source>
        <dbReference type="ARBA" id="ARBA00049080"/>
    </source>
</evidence>
<comment type="catalytic activity">
    <reaction evidence="12 13">
        <text>(S)-2,3,4,5-tetrahydrodipicolinate + NAD(+) + H2O = (2S,4S)-4-hydroxy-2,3,4,5-tetrahydrodipicolinate + NADH + H(+)</text>
        <dbReference type="Rhea" id="RHEA:35323"/>
        <dbReference type="ChEBI" id="CHEBI:15377"/>
        <dbReference type="ChEBI" id="CHEBI:15378"/>
        <dbReference type="ChEBI" id="CHEBI:16845"/>
        <dbReference type="ChEBI" id="CHEBI:57540"/>
        <dbReference type="ChEBI" id="CHEBI:57945"/>
        <dbReference type="ChEBI" id="CHEBI:67139"/>
        <dbReference type="EC" id="1.17.1.8"/>
    </reaction>
</comment>
<evidence type="ECO:0000256" key="3">
    <source>
        <dbReference type="ARBA" id="ARBA00022605"/>
    </source>
</evidence>
<dbReference type="GeneID" id="67040846"/>
<comment type="subunit">
    <text evidence="13">Homotetramer.</text>
</comment>
<keyword evidence="4 13" id="KW-0521">NADP</keyword>
<dbReference type="InterPro" id="IPR000846">
    <property type="entry name" value="DapB_N"/>
</dbReference>
<comment type="caution">
    <text evidence="13">Was originally thought to be a dihydrodipicolinate reductase (DHDPR), catalyzing the conversion of dihydrodipicolinate to tetrahydrodipicolinate. However, it was shown in E.coli that the substrate of the enzymatic reaction is not dihydrodipicolinate (DHDP) but in fact (2S,4S)-4-hydroxy-2,3,4,5-tetrahydrodipicolinic acid (HTPA), the product released by the DapA-catalyzed reaction.</text>
</comment>
<feature type="active site" description="Proton donor" evidence="13">
    <location>
        <position position="160"/>
    </location>
</feature>
<comment type="caution">
    <text evidence="13">Lacks conserved residue(s) required for the propagation of feature annotation.</text>
</comment>
<dbReference type="HAMAP" id="MF_00102">
    <property type="entry name" value="DapB"/>
    <property type="match status" value="1"/>
</dbReference>
<feature type="domain" description="Dihydrodipicolinate reductase C-terminal" evidence="15">
    <location>
        <begin position="130"/>
        <end position="264"/>
    </location>
</feature>
<evidence type="ECO:0000259" key="15">
    <source>
        <dbReference type="Pfam" id="PF05173"/>
    </source>
</evidence>
<evidence type="ECO:0000256" key="2">
    <source>
        <dbReference type="ARBA" id="ARBA00022490"/>
    </source>
</evidence>
<keyword evidence="3 13" id="KW-0028">Amino-acid biosynthesis</keyword>
<dbReference type="GO" id="GO:0005829">
    <property type="term" value="C:cytosol"/>
    <property type="evidence" value="ECO:0007669"/>
    <property type="project" value="TreeGrafter"/>
</dbReference>
<dbReference type="InterPro" id="IPR036291">
    <property type="entry name" value="NAD(P)-bd_dom_sf"/>
</dbReference>
<keyword evidence="2 13" id="KW-0963">Cytoplasm</keyword>
<dbReference type="PANTHER" id="PTHR20836:SF0">
    <property type="entry name" value="4-HYDROXY-TETRAHYDRODIPICOLINATE REDUCTASE 1, CHLOROPLASTIC-RELATED"/>
    <property type="match status" value="1"/>
</dbReference>
<name>A0AAW8SYY2_9ENTE</name>
<dbReference type="InterPro" id="IPR022664">
    <property type="entry name" value="DapB_N_CS"/>
</dbReference>
<dbReference type="GO" id="GO:0016726">
    <property type="term" value="F:oxidoreductase activity, acting on CH or CH2 groups, NAD or NADP as acceptor"/>
    <property type="evidence" value="ECO:0007669"/>
    <property type="project" value="UniProtKB-UniRule"/>
</dbReference>
<dbReference type="FunFam" id="3.30.360.10:FF:000004">
    <property type="entry name" value="4-hydroxy-tetrahydrodipicolinate reductase"/>
    <property type="match status" value="1"/>
</dbReference>
<dbReference type="SUPFAM" id="SSF51735">
    <property type="entry name" value="NAD(P)-binding Rossmann-fold domains"/>
    <property type="match status" value="1"/>
</dbReference>
<dbReference type="GO" id="GO:0009089">
    <property type="term" value="P:lysine biosynthetic process via diaminopimelate"/>
    <property type="evidence" value="ECO:0007669"/>
    <property type="project" value="UniProtKB-UniRule"/>
</dbReference>
<protein>
    <recommendedName>
        <fullName evidence="10 13">4-hydroxy-tetrahydrodipicolinate reductase</fullName>
        <shortName evidence="13">HTPA reductase</shortName>
        <ecNumber evidence="10 13">1.17.1.8</ecNumber>
    </recommendedName>
</protein>
<dbReference type="PANTHER" id="PTHR20836">
    <property type="entry name" value="DIHYDRODIPICOLINATE REDUCTASE"/>
    <property type="match status" value="1"/>
</dbReference>
<keyword evidence="5 13" id="KW-0220">Diaminopimelate biosynthesis</keyword>
<feature type="binding site" evidence="13">
    <location>
        <begin position="123"/>
        <end position="126"/>
    </location>
    <ligand>
        <name>NAD(+)</name>
        <dbReference type="ChEBI" id="CHEBI:57540"/>
    </ligand>
</feature>
<reference evidence="16" key="1">
    <citation type="submission" date="2023-03" db="EMBL/GenBank/DDBJ databases">
        <authorList>
            <person name="Shen W."/>
            <person name="Cai J."/>
        </authorList>
    </citation>
    <scope>NUCLEOTIDE SEQUENCE</scope>
    <source>
        <strain evidence="16">B646-2</strain>
    </source>
</reference>
<evidence type="ECO:0000256" key="6">
    <source>
        <dbReference type="ARBA" id="ARBA00023002"/>
    </source>
</evidence>
<comment type="caution">
    <text evidence="16">The sequence shown here is derived from an EMBL/GenBank/DDBJ whole genome shotgun (WGS) entry which is preliminary data.</text>
</comment>
<dbReference type="RefSeq" id="WP_010745571.1">
    <property type="nucleotide sequence ID" value="NZ_BTSP01000009.1"/>
</dbReference>
<comment type="similarity">
    <text evidence="1 13">Belongs to the DapB family.</text>
</comment>
<dbReference type="InterPro" id="IPR022663">
    <property type="entry name" value="DapB_C"/>
</dbReference>
<dbReference type="EMBL" id="JARPXM010000005">
    <property type="protein sequence ID" value="MDT2537865.1"/>
    <property type="molecule type" value="Genomic_DNA"/>
</dbReference>
<dbReference type="GO" id="GO:0051287">
    <property type="term" value="F:NAD binding"/>
    <property type="evidence" value="ECO:0007669"/>
    <property type="project" value="UniProtKB-UniRule"/>
</dbReference>
<feature type="binding site" evidence="13">
    <location>
        <begin position="99"/>
        <end position="101"/>
    </location>
    <ligand>
        <name>NAD(+)</name>
        <dbReference type="ChEBI" id="CHEBI:57540"/>
    </ligand>
</feature>
<proteinExistence type="inferred from homology"/>
<comment type="catalytic activity">
    <reaction evidence="11 13">
        <text>(S)-2,3,4,5-tetrahydrodipicolinate + NADP(+) + H2O = (2S,4S)-4-hydroxy-2,3,4,5-tetrahydrodipicolinate + NADPH + H(+)</text>
        <dbReference type="Rhea" id="RHEA:35331"/>
        <dbReference type="ChEBI" id="CHEBI:15377"/>
        <dbReference type="ChEBI" id="CHEBI:15378"/>
        <dbReference type="ChEBI" id="CHEBI:16845"/>
        <dbReference type="ChEBI" id="CHEBI:57783"/>
        <dbReference type="ChEBI" id="CHEBI:58349"/>
        <dbReference type="ChEBI" id="CHEBI:67139"/>
        <dbReference type="EC" id="1.17.1.8"/>
    </reaction>
</comment>
<dbReference type="PROSITE" id="PS01298">
    <property type="entry name" value="DAPB"/>
    <property type="match status" value="1"/>
</dbReference>
<dbReference type="GO" id="GO:0019877">
    <property type="term" value="P:diaminopimelate biosynthetic process"/>
    <property type="evidence" value="ECO:0007669"/>
    <property type="project" value="UniProtKB-UniRule"/>
</dbReference>
<dbReference type="Pfam" id="PF01113">
    <property type="entry name" value="DapB_N"/>
    <property type="match status" value="1"/>
</dbReference>
<evidence type="ECO:0000313" key="17">
    <source>
        <dbReference type="Proteomes" id="UP001249240"/>
    </source>
</evidence>
<evidence type="ECO:0000256" key="1">
    <source>
        <dbReference type="ARBA" id="ARBA00006642"/>
    </source>
</evidence>
<evidence type="ECO:0000259" key="14">
    <source>
        <dbReference type="Pfam" id="PF01113"/>
    </source>
</evidence>
<dbReference type="AlphaFoldDB" id="A0AAW8SYY2"/>
<evidence type="ECO:0000256" key="8">
    <source>
        <dbReference type="ARBA" id="ARBA00023154"/>
    </source>
</evidence>
<evidence type="ECO:0000256" key="4">
    <source>
        <dbReference type="ARBA" id="ARBA00022857"/>
    </source>
</evidence>
<comment type="function">
    <text evidence="13">Catalyzes the conversion of 4-hydroxy-tetrahydrodipicolinate (HTPA) to tetrahydrodipicolinate.</text>
</comment>
<keyword evidence="6 13" id="KW-0560">Oxidoreductase</keyword>
<dbReference type="Gene3D" id="3.40.50.720">
    <property type="entry name" value="NAD(P)-binding Rossmann-like Domain"/>
    <property type="match status" value="1"/>
</dbReference>
<evidence type="ECO:0000256" key="13">
    <source>
        <dbReference type="HAMAP-Rule" id="MF_00102"/>
    </source>
</evidence>
<dbReference type="GO" id="GO:0050661">
    <property type="term" value="F:NADP binding"/>
    <property type="evidence" value="ECO:0007669"/>
    <property type="project" value="UniProtKB-UniRule"/>
</dbReference>
<dbReference type="NCBIfam" id="TIGR00036">
    <property type="entry name" value="dapB"/>
    <property type="match status" value="1"/>
</dbReference>
<keyword evidence="8 13" id="KW-0457">Lysine biosynthesis</keyword>
<dbReference type="Proteomes" id="UP001249240">
    <property type="component" value="Unassembled WGS sequence"/>
</dbReference>
<feature type="binding site" evidence="13">
    <location>
        <begin position="166"/>
        <end position="167"/>
    </location>
    <ligand>
        <name>(S)-2,3,4,5-tetrahydrodipicolinate</name>
        <dbReference type="ChEBI" id="CHEBI:16845"/>
    </ligand>
</feature>
<dbReference type="SUPFAM" id="SSF55347">
    <property type="entry name" value="Glyceraldehyde-3-phosphate dehydrogenase-like, C-terminal domain"/>
    <property type="match status" value="1"/>
</dbReference>
<keyword evidence="7 13" id="KW-0520">NAD</keyword>
<feature type="domain" description="Dihydrodipicolinate reductase N-terminal" evidence="14">
    <location>
        <begin position="2"/>
        <end position="125"/>
    </location>
</feature>
<evidence type="ECO:0000313" key="16">
    <source>
        <dbReference type="EMBL" id="MDT2537865.1"/>
    </source>
</evidence>
<accession>A0AAW8SYY2</accession>
<dbReference type="InterPro" id="IPR023940">
    <property type="entry name" value="DHDPR_bac"/>
</dbReference>
<dbReference type="PIRSF" id="PIRSF000161">
    <property type="entry name" value="DHPR"/>
    <property type="match status" value="1"/>
</dbReference>
<dbReference type="EC" id="1.17.1.8" evidence="10 13"/>
<dbReference type="CDD" id="cd02274">
    <property type="entry name" value="DHDPR_N"/>
    <property type="match status" value="1"/>
</dbReference>
<evidence type="ECO:0000256" key="10">
    <source>
        <dbReference type="ARBA" id="ARBA00038983"/>
    </source>
</evidence>
<dbReference type="Pfam" id="PF05173">
    <property type="entry name" value="DapB_C"/>
    <property type="match status" value="1"/>
</dbReference>
<comment type="pathway">
    <text evidence="9 13">Amino-acid biosynthesis; L-lysine biosynthesis via DAP pathway; (S)-tetrahydrodipicolinate from L-aspartate: step 4/4.</text>
</comment>
<comment type="subcellular location">
    <subcellularLocation>
        <location evidence="13">Cytoplasm</location>
    </subcellularLocation>
</comment>
<feature type="binding site" evidence="13">
    <location>
        <begin position="8"/>
        <end position="13"/>
    </location>
    <ligand>
        <name>NAD(+)</name>
        <dbReference type="ChEBI" id="CHEBI:57540"/>
    </ligand>
</feature>
<evidence type="ECO:0000256" key="5">
    <source>
        <dbReference type="ARBA" id="ARBA00022915"/>
    </source>
</evidence>
<dbReference type="Gene3D" id="3.30.360.10">
    <property type="entry name" value="Dihydrodipicolinate Reductase, domain 2"/>
    <property type="match status" value="1"/>
</dbReference>
<feature type="active site" description="Proton donor/acceptor" evidence="13">
    <location>
        <position position="156"/>
    </location>
</feature>
<gene>
    <name evidence="13 16" type="primary">dapB</name>
    <name evidence="16" type="ORF">P7D78_06995</name>
</gene>
<dbReference type="GO" id="GO:0008839">
    <property type="term" value="F:4-hydroxy-tetrahydrodipicolinate reductase"/>
    <property type="evidence" value="ECO:0007669"/>
    <property type="project" value="UniProtKB-UniRule"/>
</dbReference>
<organism evidence="16 17">
    <name type="scientific">Enterococcus raffinosus</name>
    <dbReference type="NCBI Taxonomy" id="71452"/>
    <lineage>
        <taxon>Bacteria</taxon>
        <taxon>Bacillati</taxon>
        <taxon>Bacillota</taxon>
        <taxon>Bacilli</taxon>
        <taxon>Lactobacillales</taxon>
        <taxon>Enterococcaceae</taxon>
        <taxon>Enterococcus</taxon>
    </lineage>
</organism>
<evidence type="ECO:0000256" key="9">
    <source>
        <dbReference type="ARBA" id="ARBA00037922"/>
    </source>
</evidence>
<evidence type="ECO:0000256" key="12">
    <source>
        <dbReference type="ARBA" id="ARBA00049396"/>
    </source>
</evidence>